<feature type="domain" description="Amidohydrolase-related" evidence="2">
    <location>
        <begin position="16"/>
        <end position="354"/>
    </location>
</feature>
<dbReference type="GeneID" id="30005144"/>
<sequence>MASHHDSGGTAAKCIVDSHIHLFPASHMPRLNWTGDLPADHRLNRQYSLDEYRAATQSQSKELRGFVFLETDRISGLKDTQWQDALEEVDFLVRIAQGNPREGEGHRPEDARLVLGIVPWAPVPAGAESVARYVGHAQERAGEAWPLIKGFRYLVQDKPAGVMLQEKFIEGLRWLGEHGLTFDLGPDARSGGLHQLQEACAMMERLYAGGNGPRIIINHFCKPNLRLSAQEAPANRDFTQWKDCIEQMARHPSTYIKLSGLFSELPEQDEAHPTDVAALVERTKPWVDVVFHSFGPSRIMFGSDWPVCNVGGPGIVKSWSHWHDFVEAILASQNSTAEEQAQIWSGTAVKAYGITLPVS</sequence>
<comment type="caution">
    <text evidence="3">The sequence shown here is derived from an EMBL/GenBank/DDBJ whole genome shotgun (WGS) entry which is preliminary data.</text>
</comment>
<gene>
    <name evidence="3" type="ORF">AYL99_00974</name>
</gene>
<dbReference type="AlphaFoldDB" id="A0A178ZZ49"/>
<dbReference type="GO" id="GO:0016787">
    <property type="term" value="F:hydrolase activity"/>
    <property type="evidence" value="ECO:0007669"/>
    <property type="project" value="InterPro"/>
</dbReference>
<dbReference type="STRING" id="1367422.A0A178ZZ49"/>
<accession>A0A178ZZ49</accession>
<dbReference type="PANTHER" id="PTHR43569:SF2">
    <property type="entry name" value="AMIDOHYDROLASE-RELATED DOMAIN-CONTAINING PROTEIN"/>
    <property type="match status" value="1"/>
</dbReference>
<dbReference type="InterPro" id="IPR032466">
    <property type="entry name" value="Metal_Hydrolase"/>
</dbReference>
<dbReference type="InterPro" id="IPR006680">
    <property type="entry name" value="Amidohydro-rel"/>
</dbReference>
<name>A0A178ZZ49_9EURO</name>
<dbReference type="Pfam" id="PF04909">
    <property type="entry name" value="Amidohydro_2"/>
    <property type="match status" value="1"/>
</dbReference>
<dbReference type="RefSeq" id="XP_018698369.1">
    <property type="nucleotide sequence ID" value="XM_018832490.1"/>
</dbReference>
<dbReference type="PANTHER" id="PTHR43569">
    <property type="entry name" value="AMIDOHYDROLASE"/>
    <property type="match status" value="1"/>
</dbReference>
<proteinExistence type="inferred from homology"/>
<dbReference type="Proteomes" id="UP000078343">
    <property type="component" value="Unassembled WGS sequence"/>
</dbReference>
<organism evidence="3 4">
    <name type="scientific">Fonsecaea erecta</name>
    <dbReference type="NCBI Taxonomy" id="1367422"/>
    <lineage>
        <taxon>Eukaryota</taxon>
        <taxon>Fungi</taxon>
        <taxon>Dikarya</taxon>
        <taxon>Ascomycota</taxon>
        <taxon>Pezizomycotina</taxon>
        <taxon>Eurotiomycetes</taxon>
        <taxon>Chaetothyriomycetidae</taxon>
        <taxon>Chaetothyriales</taxon>
        <taxon>Herpotrichiellaceae</taxon>
        <taxon>Fonsecaea</taxon>
    </lineage>
</organism>
<reference evidence="3 4" key="1">
    <citation type="submission" date="2016-04" db="EMBL/GenBank/DDBJ databases">
        <title>Draft genome of Fonsecaea erecta CBS 125763.</title>
        <authorList>
            <person name="Weiss V.A."/>
            <person name="Vicente V.A."/>
            <person name="Raittz R.T."/>
            <person name="Moreno L.F."/>
            <person name="De Souza E.M."/>
            <person name="Pedrosa F.O."/>
            <person name="Steffens M.B."/>
            <person name="Faoro H."/>
            <person name="Tadra-Sfeir M.Z."/>
            <person name="Najafzadeh M.J."/>
            <person name="Felipe M.S."/>
            <person name="Teixeira M."/>
            <person name="Sun J."/>
            <person name="Xi L."/>
            <person name="Gomes R."/>
            <person name="De Azevedo C.M."/>
            <person name="Salgado C.G."/>
            <person name="Da Silva M.B."/>
            <person name="Nascimento M.F."/>
            <person name="Queiroz-Telles F."/>
            <person name="Attili D.S."/>
            <person name="Gorbushina A."/>
        </authorList>
    </citation>
    <scope>NUCLEOTIDE SEQUENCE [LARGE SCALE GENOMIC DNA]</scope>
    <source>
        <strain evidence="3 4">CBS 125763</strain>
    </source>
</reference>
<keyword evidence="4" id="KW-1185">Reference proteome</keyword>
<evidence type="ECO:0000313" key="4">
    <source>
        <dbReference type="Proteomes" id="UP000078343"/>
    </source>
</evidence>
<dbReference type="SUPFAM" id="SSF51556">
    <property type="entry name" value="Metallo-dependent hydrolases"/>
    <property type="match status" value="1"/>
</dbReference>
<dbReference type="EMBL" id="LVYI01000001">
    <property type="protein sequence ID" value="OAP65002.1"/>
    <property type="molecule type" value="Genomic_DNA"/>
</dbReference>
<protein>
    <recommendedName>
        <fullName evidence="2">Amidohydrolase-related domain-containing protein</fullName>
    </recommendedName>
</protein>
<evidence type="ECO:0000313" key="3">
    <source>
        <dbReference type="EMBL" id="OAP65002.1"/>
    </source>
</evidence>
<evidence type="ECO:0000259" key="2">
    <source>
        <dbReference type="Pfam" id="PF04909"/>
    </source>
</evidence>
<comment type="similarity">
    <text evidence="1">Belongs to the metallo-dependent hydrolases superfamily.</text>
</comment>
<dbReference type="InterPro" id="IPR052350">
    <property type="entry name" value="Metallo-dep_Lactonases"/>
</dbReference>
<dbReference type="OrthoDB" id="2135488at2759"/>
<evidence type="ECO:0000256" key="1">
    <source>
        <dbReference type="ARBA" id="ARBA00038310"/>
    </source>
</evidence>
<dbReference type="Gene3D" id="3.20.20.140">
    <property type="entry name" value="Metal-dependent hydrolases"/>
    <property type="match status" value="1"/>
</dbReference>